<dbReference type="InterPro" id="IPR011333">
    <property type="entry name" value="SKP1/BTB/POZ_sf"/>
</dbReference>
<reference evidence="2" key="1">
    <citation type="submission" date="2021-06" db="EMBL/GenBank/DDBJ databases">
        <authorList>
            <person name="Kallberg Y."/>
            <person name="Tangrot J."/>
            <person name="Rosling A."/>
        </authorList>
    </citation>
    <scope>NUCLEOTIDE SEQUENCE</scope>
    <source>
        <strain evidence="2">UK204</strain>
    </source>
</reference>
<dbReference type="OrthoDB" id="1893551at2759"/>
<protein>
    <submittedName>
        <fullName evidence="2">11937_t:CDS:1</fullName>
    </submittedName>
</protein>
<proteinExistence type="predicted"/>
<keyword evidence="3" id="KW-1185">Reference proteome</keyword>
<evidence type="ECO:0000313" key="3">
    <source>
        <dbReference type="Proteomes" id="UP000789570"/>
    </source>
</evidence>
<organism evidence="2 3">
    <name type="scientific">Funneliformis caledonium</name>
    <dbReference type="NCBI Taxonomy" id="1117310"/>
    <lineage>
        <taxon>Eukaryota</taxon>
        <taxon>Fungi</taxon>
        <taxon>Fungi incertae sedis</taxon>
        <taxon>Mucoromycota</taxon>
        <taxon>Glomeromycotina</taxon>
        <taxon>Glomeromycetes</taxon>
        <taxon>Glomerales</taxon>
        <taxon>Glomeraceae</taxon>
        <taxon>Funneliformis</taxon>
    </lineage>
</organism>
<sequence>MPAEYFSTKLSLDYTKLLETSNDYNVIIEIGEQDKIPSFNNIPFVVSDDEEKFKTFKAHSLILKSRCKYFEAALSYDWEILLELLDRDDFNKFNEIDIWGFILKWGIFQSNDQLSILSYNNNATTKTTTTTTSRNDEEWLLNLELKDLIDHLSNKCSWGTKEYNILGKSLENLSTKIRFIEFLKSDFRKFIMPFKEVFNIEFYNELQDHFYILLPSPPPSKQLLFNNLNLGDKNDSRSGGSSMMNGNATSTNAFSSNVNHHPSLLLKPPYTFTLLYRASRDCFNLDILHKFIDYKVNVLIVARIFNTNELIGGYNPIGWDDSNKPHPDSINSFIFSFRDNNSPSSPTSISPPLLPRISRLKRESIDKIVFNSKTGYISFGSGSDLRIGGIINPRSGHTKLQYYENKIRDLQGTFSIDDYEVFQIS</sequence>
<dbReference type="Gene3D" id="3.30.710.10">
    <property type="entry name" value="Potassium Channel Kv1.1, Chain A"/>
    <property type="match status" value="1"/>
</dbReference>
<dbReference type="InterPro" id="IPR006571">
    <property type="entry name" value="TLDc_dom"/>
</dbReference>
<gene>
    <name evidence="2" type="ORF">FCALED_LOCUS5927</name>
</gene>
<dbReference type="EMBL" id="CAJVPQ010001346">
    <property type="protein sequence ID" value="CAG8547063.1"/>
    <property type="molecule type" value="Genomic_DNA"/>
</dbReference>
<evidence type="ECO:0000313" key="2">
    <source>
        <dbReference type="EMBL" id="CAG8547063.1"/>
    </source>
</evidence>
<dbReference type="Pfam" id="PF07534">
    <property type="entry name" value="TLD"/>
    <property type="match status" value="1"/>
</dbReference>
<dbReference type="AlphaFoldDB" id="A0A9N9AW24"/>
<feature type="domain" description="TLDc" evidence="1">
    <location>
        <begin position="247"/>
        <end position="425"/>
    </location>
</feature>
<name>A0A9N9AW24_9GLOM</name>
<comment type="caution">
    <text evidence="2">The sequence shown here is derived from an EMBL/GenBank/DDBJ whole genome shotgun (WGS) entry which is preliminary data.</text>
</comment>
<evidence type="ECO:0000259" key="1">
    <source>
        <dbReference type="PROSITE" id="PS51886"/>
    </source>
</evidence>
<dbReference type="PROSITE" id="PS51886">
    <property type="entry name" value="TLDC"/>
    <property type="match status" value="1"/>
</dbReference>
<accession>A0A9N9AW24</accession>
<dbReference type="Proteomes" id="UP000789570">
    <property type="component" value="Unassembled WGS sequence"/>
</dbReference>